<dbReference type="PANTHER" id="PTHR45228">
    <property type="entry name" value="CYCLIC DI-GMP PHOSPHODIESTERASE TM_0186-RELATED"/>
    <property type="match status" value="1"/>
</dbReference>
<dbReference type="SUPFAM" id="SSF55073">
    <property type="entry name" value="Nucleotide cyclase"/>
    <property type="match status" value="1"/>
</dbReference>
<dbReference type="CDD" id="cd00077">
    <property type="entry name" value="HDc"/>
    <property type="match status" value="1"/>
</dbReference>
<reference evidence="4" key="1">
    <citation type="submission" date="2020-08" db="EMBL/GenBank/DDBJ databases">
        <title>Genomic insights into the carbon and energy metabolism of the first obligate autotrophic acetogenic bacterium Aceticella autotrophica gen. nov., sp. nov.</title>
        <authorList>
            <person name="Toshchakov S.V."/>
            <person name="Elcheninov A.G."/>
            <person name="Kublanov I.V."/>
            <person name="Frolov E.N."/>
            <person name="Lebedinsky A.V."/>
        </authorList>
    </citation>
    <scope>NUCLEOTIDE SEQUENCE</scope>
    <source>
        <strain evidence="4">3443-3Ac</strain>
    </source>
</reference>
<evidence type="ECO:0000313" key="4">
    <source>
        <dbReference type="EMBL" id="QSZ27903.1"/>
    </source>
</evidence>
<organism evidence="4 5">
    <name type="scientific">Aceticella autotrophica</name>
    <dbReference type="NCBI Taxonomy" id="2755338"/>
    <lineage>
        <taxon>Bacteria</taxon>
        <taxon>Bacillati</taxon>
        <taxon>Bacillota</taxon>
        <taxon>Clostridia</taxon>
        <taxon>Thermoanaerobacterales</taxon>
        <taxon>Thermoanaerobacteraceae</taxon>
        <taxon>Aceticella</taxon>
    </lineage>
</organism>
<dbReference type="EMBL" id="CP060096">
    <property type="protein sequence ID" value="QSZ27903.1"/>
    <property type="molecule type" value="Genomic_DNA"/>
</dbReference>
<dbReference type="SMART" id="SM00471">
    <property type="entry name" value="HDc"/>
    <property type="match status" value="1"/>
</dbReference>
<sequence length="560" mass="64489">MNKKPLHENTQEKQLIEIIKAQESKINELSTELEILKKVEKELQISLAYNQIISDACFMAIQEKDSLNYVFKVLSMVKKRLKVDQMYFFEISQEKGTINRIFEFMTLDEVNQKEKLLAEYREGLNWWIERFVNGGTMNFENLEATLYINLKKILREQGIYIKLVLPLFRVGEYSSFVGLGSCLEKREWTETDISCFQLGIFIVAGYVMHKGMEEKLIFSLYHDKLTGLYNRRYIEEEIRHIDIPSHLPLSVIISDINGLKLINNCYGNETGDITLKKVAEVLKKNCRHEDIIARWGEDEFIIFQPLTDEKATEERINSINKECLLNGDESLRISLSFGYAIKNKAEENICQVVEKAEEGMCRNKFLQNKSYRNAVILSLGAAILEKSMETEEHAERLKEICRKIGEGMGLNSQQLDELEILSVLHDIGKVAVKESILLKPGPLTEEEWVEMKKHSNVGYRIVQVIPGLASVAEYILYHHERWDGKGYPRGLKGEEIPLLSRILAVADSFDAMTNDRVYRKAMSTEEAIAEIKRNAGTQFDPAVVNAFIESCCKREKNDVL</sequence>
<dbReference type="Pfam" id="PF00990">
    <property type="entry name" value="GGDEF"/>
    <property type="match status" value="1"/>
</dbReference>
<proteinExistence type="predicted"/>
<dbReference type="InterPro" id="IPR029787">
    <property type="entry name" value="Nucleotide_cyclase"/>
</dbReference>
<dbReference type="Proteomes" id="UP000671913">
    <property type="component" value="Chromosome"/>
</dbReference>
<dbReference type="Gene3D" id="1.10.3210.10">
    <property type="entry name" value="Hypothetical protein af1432"/>
    <property type="match status" value="1"/>
</dbReference>
<dbReference type="PANTHER" id="PTHR45228:SF1">
    <property type="entry name" value="CYCLIC DI-GMP PHOSPHODIESTERASE TM_0186"/>
    <property type="match status" value="1"/>
</dbReference>
<dbReference type="InterPro" id="IPR003607">
    <property type="entry name" value="HD/PDEase_dom"/>
</dbReference>
<dbReference type="InterPro" id="IPR043128">
    <property type="entry name" value="Rev_trsase/Diguanyl_cyclase"/>
</dbReference>
<dbReference type="InterPro" id="IPR000160">
    <property type="entry name" value="GGDEF_dom"/>
</dbReference>
<accession>A0A975AWY1</accession>
<evidence type="ECO:0000256" key="1">
    <source>
        <dbReference type="SAM" id="Coils"/>
    </source>
</evidence>
<name>A0A975AWY1_9THEO</name>
<keyword evidence="1" id="KW-0175">Coiled coil</keyword>
<feature type="coiled-coil region" evidence="1">
    <location>
        <begin position="12"/>
        <end position="46"/>
    </location>
</feature>
<dbReference type="RefSeq" id="WP_284680621.1">
    <property type="nucleotide sequence ID" value="NZ_CP060096.1"/>
</dbReference>
<dbReference type="SMART" id="SM00267">
    <property type="entry name" value="GGDEF"/>
    <property type="match status" value="1"/>
</dbReference>
<evidence type="ECO:0000313" key="5">
    <source>
        <dbReference type="Proteomes" id="UP000671913"/>
    </source>
</evidence>
<dbReference type="Gene3D" id="3.30.70.270">
    <property type="match status" value="1"/>
</dbReference>
<dbReference type="SUPFAM" id="SSF109604">
    <property type="entry name" value="HD-domain/PDEase-like"/>
    <property type="match status" value="1"/>
</dbReference>
<evidence type="ECO:0000259" key="3">
    <source>
        <dbReference type="SMART" id="SM00471"/>
    </source>
</evidence>
<feature type="domain" description="HD/PDEase" evidence="3">
    <location>
        <begin position="386"/>
        <end position="521"/>
    </location>
</feature>
<dbReference type="CDD" id="cd01949">
    <property type="entry name" value="GGDEF"/>
    <property type="match status" value="1"/>
</dbReference>
<dbReference type="AlphaFoldDB" id="A0A975AWY1"/>
<dbReference type="KEGG" id="aaut:ACETAC_03200"/>
<keyword evidence="5" id="KW-1185">Reference proteome</keyword>
<protein>
    <submittedName>
        <fullName evidence="4">Diguanylate cyclase</fullName>
    </submittedName>
</protein>
<evidence type="ECO:0000259" key="2">
    <source>
        <dbReference type="SMART" id="SM00267"/>
    </source>
</evidence>
<feature type="domain" description="GGDEF" evidence="2">
    <location>
        <begin position="209"/>
        <end position="378"/>
    </location>
</feature>
<gene>
    <name evidence="4" type="ORF">ACETAC_03200</name>
</gene>
<dbReference type="InterPro" id="IPR052020">
    <property type="entry name" value="Cyclic_di-GMP/3'3'-cGAMP_PDE"/>
</dbReference>
<dbReference type="NCBIfam" id="TIGR00254">
    <property type="entry name" value="GGDEF"/>
    <property type="match status" value="1"/>
</dbReference>
<dbReference type="Pfam" id="PF13487">
    <property type="entry name" value="HD_5"/>
    <property type="match status" value="1"/>
</dbReference>